<evidence type="ECO:0000313" key="2">
    <source>
        <dbReference type="Proteomes" id="UP000593564"/>
    </source>
</evidence>
<dbReference type="AlphaFoldDB" id="A0A7J7HVS0"/>
<reference evidence="2" key="1">
    <citation type="journal article" date="2020" name="Nat. Commun.">
        <title>Genome assembly of wild tea tree DASZ reveals pedigree and selection history of tea varieties.</title>
        <authorList>
            <person name="Zhang W."/>
            <person name="Zhang Y."/>
            <person name="Qiu H."/>
            <person name="Guo Y."/>
            <person name="Wan H."/>
            <person name="Zhang X."/>
            <person name="Scossa F."/>
            <person name="Alseekh S."/>
            <person name="Zhang Q."/>
            <person name="Wang P."/>
            <person name="Xu L."/>
            <person name="Schmidt M.H."/>
            <person name="Jia X."/>
            <person name="Li D."/>
            <person name="Zhu A."/>
            <person name="Guo F."/>
            <person name="Chen W."/>
            <person name="Ni D."/>
            <person name="Usadel B."/>
            <person name="Fernie A.R."/>
            <person name="Wen W."/>
        </authorList>
    </citation>
    <scope>NUCLEOTIDE SEQUENCE [LARGE SCALE GENOMIC DNA]</scope>
    <source>
        <strain evidence="2">cv. G240</strain>
    </source>
</reference>
<gene>
    <name evidence="1" type="ORF">HYC85_008904</name>
</gene>
<keyword evidence="2" id="KW-1185">Reference proteome</keyword>
<protein>
    <submittedName>
        <fullName evidence="1">Uncharacterized protein</fullName>
    </submittedName>
</protein>
<name>A0A7J7HVS0_CAMSI</name>
<comment type="caution">
    <text evidence="1">The sequence shown here is derived from an EMBL/GenBank/DDBJ whole genome shotgun (WGS) entry which is preliminary data.</text>
</comment>
<accession>A0A7J7HVS0</accession>
<dbReference type="EMBL" id="JACBKZ010000003">
    <property type="protein sequence ID" value="KAF5956048.1"/>
    <property type="molecule type" value="Genomic_DNA"/>
</dbReference>
<dbReference type="Proteomes" id="UP000593564">
    <property type="component" value="Unassembled WGS sequence"/>
</dbReference>
<evidence type="ECO:0000313" key="1">
    <source>
        <dbReference type="EMBL" id="KAF5956048.1"/>
    </source>
</evidence>
<reference evidence="1 2" key="2">
    <citation type="submission" date="2020-07" db="EMBL/GenBank/DDBJ databases">
        <title>Genome assembly of wild tea tree DASZ reveals pedigree and selection history of tea varieties.</title>
        <authorList>
            <person name="Zhang W."/>
        </authorList>
    </citation>
    <scope>NUCLEOTIDE SEQUENCE [LARGE SCALE GENOMIC DNA]</scope>
    <source>
        <strain evidence="2">cv. G240</strain>
        <tissue evidence="1">Leaf</tissue>
    </source>
</reference>
<sequence>MNTNQLNSRKDKGRTMKRRTNEFPSLCFLSCFSLSTSVMGSKVCLSSSEDPMNVVNFCDTDC</sequence>
<organism evidence="1 2">
    <name type="scientific">Camellia sinensis</name>
    <name type="common">Tea plant</name>
    <name type="synonym">Thea sinensis</name>
    <dbReference type="NCBI Taxonomy" id="4442"/>
    <lineage>
        <taxon>Eukaryota</taxon>
        <taxon>Viridiplantae</taxon>
        <taxon>Streptophyta</taxon>
        <taxon>Embryophyta</taxon>
        <taxon>Tracheophyta</taxon>
        <taxon>Spermatophyta</taxon>
        <taxon>Magnoliopsida</taxon>
        <taxon>eudicotyledons</taxon>
        <taxon>Gunneridae</taxon>
        <taxon>Pentapetalae</taxon>
        <taxon>asterids</taxon>
        <taxon>Ericales</taxon>
        <taxon>Theaceae</taxon>
        <taxon>Camellia</taxon>
    </lineage>
</organism>
<proteinExistence type="predicted"/>